<organism evidence="3 4">
    <name type="scientific">Cinara cedri</name>
    <dbReference type="NCBI Taxonomy" id="506608"/>
    <lineage>
        <taxon>Eukaryota</taxon>
        <taxon>Metazoa</taxon>
        <taxon>Ecdysozoa</taxon>
        <taxon>Arthropoda</taxon>
        <taxon>Hexapoda</taxon>
        <taxon>Insecta</taxon>
        <taxon>Pterygota</taxon>
        <taxon>Neoptera</taxon>
        <taxon>Paraneoptera</taxon>
        <taxon>Hemiptera</taxon>
        <taxon>Sternorrhyncha</taxon>
        <taxon>Aphidomorpha</taxon>
        <taxon>Aphidoidea</taxon>
        <taxon>Aphididae</taxon>
        <taxon>Lachninae</taxon>
        <taxon>Cinara</taxon>
    </lineage>
</organism>
<proteinExistence type="predicted"/>
<dbReference type="EMBL" id="CABPRJ010000213">
    <property type="protein sequence ID" value="VVC27578.1"/>
    <property type="molecule type" value="Genomic_DNA"/>
</dbReference>
<evidence type="ECO:0000256" key="1">
    <source>
        <dbReference type="SAM" id="MobiDB-lite"/>
    </source>
</evidence>
<feature type="region of interest" description="Disordered" evidence="1">
    <location>
        <begin position="48"/>
        <end position="98"/>
    </location>
</feature>
<evidence type="ECO:0000313" key="4">
    <source>
        <dbReference type="Proteomes" id="UP000325440"/>
    </source>
</evidence>
<sequence length="110" mass="12474">MADTNAVKKFIYIAPTPPADLIDSTSFTIDFAGRKFLHVGLDPRINSPPSPQLPTLRYTPISSSFSTPRIEKERGVDQNDEPYGPQYSMILNDDGDDDEEEYNIHKYCLY</sequence>
<accession>A0A5E4MGN9</accession>
<dbReference type="EMBL" id="CABPRJ010000494">
    <property type="protein sequence ID" value="VVC29553.1"/>
    <property type="molecule type" value="Genomic_DNA"/>
</dbReference>
<evidence type="ECO:0000313" key="3">
    <source>
        <dbReference type="EMBL" id="VVC29553.1"/>
    </source>
</evidence>
<name>A0A5E4MGN9_9HEMI</name>
<dbReference type="Proteomes" id="UP000325440">
    <property type="component" value="Unassembled WGS sequence"/>
</dbReference>
<keyword evidence="4" id="KW-1185">Reference proteome</keyword>
<gene>
    <name evidence="2" type="ORF">CINCED_3A011284</name>
    <name evidence="3" type="ORF">CINCED_3A025128</name>
</gene>
<dbReference type="OrthoDB" id="6599128at2759"/>
<reference evidence="3 4" key="1">
    <citation type="submission" date="2019-08" db="EMBL/GenBank/DDBJ databases">
        <authorList>
            <person name="Alioto T."/>
            <person name="Alioto T."/>
            <person name="Gomez Garrido J."/>
        </authorList>
    </citation>
    <scope>NUCLEOTIDE SEQUENCE [LARGE SCALE GENOMIC DNA]</scope>
</reference>
<evidence type="ECO:0000313" key="2">
    <source>
        <dbReference type="EMBL" id="VVC27578.1"/>
    </source>
</evidence>
<protein>
    <submittedName>
        <fullName evidence="3">Uncharacterized protein</fullName>
    </submittedName>
</protein>
<dbReference type="AlphaFoldDB" id="A0A5E4MGN9"/>